<dbReference type="Pfam" id="PF00356">
    <property type="entry name" value="LacI"/>
    <property type="match status" value="1"/>
</dbReference>
<dbReference type="Gene3D" id="3.40.50.2300">
    <property type="match status" value="2"/>
</dbReference>
<dbReference type="InterPro" id="IPR000843">
    <property type="entry name" value="HTH_LacI"/>
</dbReference>
<dbReference type="Pfam" id="PF13377">
    <property type="entry name" value="Peripla_BP_3"/>
    <property type="match status" value="1"/>
</dbReference>
<dbReference type="Gene3D" id="1.10.260.40">
    <property type="entry name" value="lambda repressor-like DNA-binding domains"/>
    <property type="match status" value="1"/>
</dbReference>
<keyword evidence="6" id="KW-1185">Reference proteome</keyword>
<name>A0ABV3NAU6_9ACTO</name>
<organism evidence="5 6">
    <name type="scientific">Trueperella pyogenes</name>
    <dbReference type="NCBI Taxonomy" id="1661"/>
    <lineage>
        <taxon>Bacteria</taxon>
        <taxon>Bacillati</taxon>
        <taxon>Actinomycetota</taxon>
        <taxon>Actinomycetes</taxon>
        <taxon>Actinomycetales</taxon>
        <taxon>Actinomycetaceae</taxon>
        <taxon>Trueperella</taxon>
    </lineage>
</organism>
<accession>A0ABV3NAU6</accession>
<dbReference type="EMBL" id="JBAGNM010000003">
    <property type="protein sequence ID" value="MEW6954336.1"/>
    <property type="molecule type" value="Genomic_DNA"/>
</dbReference>
<dbReference type="GO" id="GO:0003677">
    <property type="term" value="F:DNA binding"/>
    <property type="evidence" value="ECO:0007669"/>
    <property type="project" value="UniProtKB-KW"/>
</dbReference>
<proteinExistence type="predicted"/>
<dbReference type="SMART" id="SM00354">
    <property type="entry name" value="HTH_LACI"/>
    <property type="match status" value="1"/>
</dbReference>
<evidence type="ECO:0000313" key="5">
    <source>
        <dbReference type="EMBL" id="MEW6954336.1"/>
    </source>
</evidence>
<feature type="domain" description="HTH lacI-type" evidence="4">
    <location>
        <begin position="25"/>
        <end position="79"/>
    </location>
</feature>
<dbReference type="SUPFAM" id="SSF53822">
    <property type="entry name" value="Periplasmic binding protein-like I"/>
    <property type="match status" value="1"/>
</dbReference>
<dbReference type="CDD" id="cd06267">
    <property type="entry name" value="PBP1_LacI_sugar_binding-like"/>
    <property type="match status" value="1"/>
</dbReference>
<dbReference type="PROSITE" id="PS50932">
    <property type="entry name" value="HTH_LACI_2"/>
    <property type="match status" value="1"/>
</dbReference>
<dbReference type="CDD" id="cd01392">
    <property type="entry name" value="HTH_LacI"/>
    <property type="match status" value="1"/>
</dbReference>
<dbReference type="PANTHER" id="PTHR30146:SF109">
    <property type="entry name" value="HTH-TYPE TRANSCRIPTIONAL REGULATOR GALS"/>
    <property type="match status" value="1"/>
</dbReference>
<evidence type="ECO:0000256" key="2">
    <source>
        <dbReference type="ARBA" id="ARBA00023125"/>
    </source>
</evidence>
<dbReference type="InterPro" id="IPR028082">
    <property type="entry name" value="Peripla_BP_I"/>
</dbReference>
<dbReference type="Proteomes" id="UP001555100">
    <property type="component" value="Unassembled WGS sequence"/>
</dbReference>
<dbReference type="RefSeq" id="WP_367245923.1">
    <property type="nucleotide sequence ID" value="NZ_CP123419.1"/>
</dbReference>
<dbReference type="PROSITE" id="PS00356">
    <property type="entry name" value="HTH_LACI_1"/>
    <property type="match status" value="1"/>
</dbReference>
<evidence type="ECO:0000256" key="1">
    <source>
        <dbReference type="ARBA" id="ARBA00023015"/>
    </source>
</evidence>
<gene>
    <name evidence="5" type="ORF">V3M73_04790</name>
</gene>
<keyword evidence="2 5" id="KW-0238">DNA-binding</keyword>
<evidence type="ECO:0000256" key="3">
    <source>
        <dbReference type="ARBA" id="ARBA00023163"/>
    </source>
</evidence>
<dbReference type="PANTHER" id="PTHR30146">
    <property type="entry name" value="LACI-RELATED TRANSCRIPTIONAL REPRESSOR"/>
    <property type="match status" value="1"/>
</dbReference>
<protein>
    <submittedName>
        <fullName evidence="5">LacI family DNA-binding transcriptional regulator</fullName>
    </submittedName>
</protein>
<reference evidence="5 6" key="1">
    <citation type="submission" date="2024-01" db="EMBL/GenBank/DDBJ databases">
        <title>Genomic analysis and antimicrobial resistance profiles of Trueperella pyogenes isolated from domestic and wild animals.</title>
        <authorList>
            <person name="Magossi G."/>
            <person name="Gzyl K.E."/>
            <person name="Holman D.B."/>
            <person name="Amat S."/>
        </authorList>
    </citation>
    <scope>NUCLEOTIDE SEQUENCE [LARGE SCALE GENOMIC DNA]</scope>
    <source>
        <strain evidence="5 6">1494</strain>
    </source>
</reference>
<sequence>MDKTERICMNNREKVGEYRMTSNRPTMADVAKIADVSKATVSRVLKGNYPVSEETRKTVFDAVQKLNYIPSHQASALATGRSNIIGILITERFDLFFEDPTFRTIIRGVLSALSSSPLVPVMLQMTNSEEQRKAIHLFENGMIDGVIHVSPWGDTSLLDSMAQRGFPVVVCGQLAPKYQGRRISAVYTDDQIGANLIASYLKEKTVSRPCTILGDSSQPASAGRLSGFRDQFPILDSRSRVFLGDWTSETGKAGVKRFLADGVVFDSLLCGSDAIARGAIEELHKHGRTVPGDILVTGYDDAKIAAKDPGITTIAQPMTDQGIEAVAALTRLLDGGAQELIELPVKLVVRQSA</sequence>
<dbReference type="InterPro" id="IPR010982">
    <property type="entry name" value="Lambda_DNA-bd_dom_sf"/>
</dbReference>
<comment type="caution">
    <text evidence="5">The sequence shown here is derived from an EMBL/GenBank/DDBJ whole genome shotgun (WGS) entry which is preliminary data.</text>
</comment>
<evidence type="ECO:0000313" key="6">
    <source>
        <dbReference type="Proteomes" id="UP001555100"/>
    </source>
</evidence>
<dbReference type="SUPFAM" id="SSF47413">
    <property type="entry name" value="lambda repressor-like DNA-binding domains"/>
    <property type="match status" value="1"/>
</dbReference>
<keyword evidence="1" id="KW-0805">Transcription regulation</keyword>
<evidence type="ECO:0000259" key="4">
    <source>
        <dbReference type="PROSITE" id="PS50932"/>
    </source>
</evidence>
<dbReference type="InterPro" id="IPR046335">
    <property type="entry name" value="LacI/GalR-like_sensor"/>
</dbReference>
<keyword evidence="3" id="KW-0804">Transcription</keyword>